<dbReference type="Proteomes" id="UP000198755">
    <property type="component" value="Unassembled WGS sequence"/>
</dbReference>
<dbReference type="SUPFAM" id="SSF53474">
    <property type="entry name" value="alpha/beta-Hydrolases"/>
    <property type="match status" value="1"/>
</dbReference>
<dbReference type="Pfam" id="PF06821">
    <property type="entry name" value="Ser_hydrolase"/>
    <property type="match status" value="1"/>
</dbReference>
<evidence type="ECO:0008006" key="3">
    <source>
        <dbReference type="Google" id="ProtNLM"/>
    </source>
</evidence>
<proteinExistence type="predicted"/>
<evidence type="ECO:0000313" key="2">
    <source>
        <dbReference type="Proteomes" id="UP000198755"/>
    </source>
</evidence>
<dbReference type="GO" id="GO:0016787">
    <property type="term" value="F:hydrolase activity"/>
    <property type="evidence" value="ECO:0007669"/>
    <property type="project" value="InterPro"/>
</dbReference>
<organism evidence="1 2">
    <name type="scientific">Methylocapsa palsarum</name>
    <dbReference type="NCBI Taxonomy" id="1612308"/>
    <lineage>
        <taxon>Bacteria</taxon>
        <taxon>Pseudomonadati</taxon>
        <taxon>Pseudomonadota</taxon>
        <taxon>Alphaproteobacteria</taxon>
        <taxon>Hyphomicrobiales</taxon>
        <taxon>Beijerinckiaceae</taxon>
        <taxon>Methylocapsa</taxon>
    </lineage>
</organism>
<dbReference type="AlphaFoldDB" id="A0A1I3ZSG9"/>
<dbReference type="EMBL" id="FOSN01000008">
    <property type="protein sequence ID" value="SFK46840.1"/>
    <property type="molecule type" value="Genomic_DNA"/>
</dbReference>
<dbReference type="Gene3D" id="3.40.50.1820">
    <property type="entry name" value="alpha/beta hydrolase"/>
    <property type="match status" value="1"/>
</dbReference>
<keyword evidence="2" id="KW-1185">Reference proteome</keyword>
<reference evidence="1 2" key="1">
    <citation type="submission" date="2016-10" db="EMBL/GenBank/DDBJ databases">
        <authorList>
            <person name="de Groot N.N."/>
        </authorList>
    </citation>
    <scope>NUCLEOTIDE SEQUENCE [LARGE SCALE GENOMIC DNA]</scope>
    <source>
        <strain evidence="1 2">NE2</strain>
    </source>
</reference>
<name>A0A1I3ZSG9_9HYPH</name>
<sequence length="186" mass="19875">MRSSEADILIVPGWLNSGPDHWQTRWEAKLPTARRIVQDDWEKPEFNAWISRIADEVARAERPVVLVAHSLGAVATAHAGALIEDRAPGKVKGAFLVAPAAASAIAGLADVDPAFAVLPERPLAFPALLIASRDDPYAPFEESQRLSEAIGATLVDAGASGHITDESGHGPWPEGLMRFAGFLKTL</sequence>
<protein>
    <recommendedName>
        <fullName evidence="3">Alpha/beta hydrolase</fullName>
    </recommendedName>
</protein>
<accession>A0A1I3ZSG9</accession>
<dbReference type="InterPro" id="IPR029058">
    <property type="entry name" value="AB_hydrolase_fold"/>
</dbReference>
<dbReference type="STRING" id="1612308.SAMN05444581_108136"/>
<gene>
    <name evidence="1" type="ORF">SAMN05444581_108136</name>
</gene>
<evidence type="ECO:0000313" key="1">
    <source>
        <dbReference type="EMBL" id="SFK46840.1"/>
    </source>
</evidence>
<dbReference type="InterPro" id="IPR010662">
    <property type="entry name" value="RBBP9/YdeN"/>
</dbReference>
<dbReference type="RefSeq" id="WP_091682094.1">
    <property type="nucleotide sequence ID" value="NZ_FOSN01000008.1"/>
</dbReference>
<dbReference type="OrthoDB" id="9804993at2"/>